<sequence>MTIRPTPAFLRRAGVCRWDAVIMSDVKQPPVELSPSYEAMWTQLTSELSPLIEDGALHQAIGRLSAMLETMGPGGEEPGARNEDDLLRGRLLSRRAELYLDLEEVDDALADAQGAWKAGWRDASTMAVAGWASYQLDEPEAAQAYFNEAIARKEGDPGMLMGRALVAVELEEYEEACADLTHALTADPENAEILALRGEVHLRLSDLKAAERDLKAARELDADDPDYALAMARLHMLRGQVDEALILLDIAVGEGTDVALEAILMRSHLRLARGEHRLAREDALRASNIYPEEAFAFVQLANVQLAEGKVSAGMKAAERAVMLDPSLPDAYAVRGAALQMSGEEEAAREDLERASSAPAELPMFLLGPAYDSVEMPALDSSIFDMFGKDFDPSSFADAFGPGGKAGSKMPGGNPMGMLDQLFDESGNIRGAFKPIFEMAIKQAPTLMKNLPKSMLGDMDEEQLKKMDLSNLSAEDLEKQMRDFYTMMKSGKGPGAPKSGDDAGSDEVDSPGKIDEE</sequence>
<dbReference type="SMART" id="SM00028">
    <property type="entry name" value="TPR"/>
    <property type="match status" value="7"/>
</dbReference>
<dbReference type="PANTHER" id="PTHR44858:SF1">
    <property type="entry name" value="UDP-N-ACETYLGLUCOSAMINE--PEPTIDE N-ACETYLGLUCOSAMINYLTRANSFERASE SPINDLY-RELATED"/>
    <property type="match status" value="1"/>
</dbReference>
<accession>A0ABY0CUS2</accession>
<evidence type="ECO:0000256" key="2">
    <source>
        <dbReference type="ARBA" id="ARBA00022803"/>
    </source>
</evidence>
<feature type="region of interest" description="Disordered" evidence="3">
    <location>
        <begin position="484"/>
        <end position="516"/>
    </location>
</feature>
<evidence type="ECO:0000256" key="1">
    <source>
        <dbReference type="ARBA" id="ARBA00022737"/>
    </source>
</evidence>
<evidence type="ECO:0000256" key="3">
    <source>
        <dbReference type="SAM" id="MobiDB-lite"/>
    </source>
</evidence>
<keyword evidence="1" id="KW-0677">Repeat</keyword>
<reference evidence="4 5" key="1">
    <citation type="submission" date="2019-01" db="EMBL/GenBank/DDBJ databases">
        <title>Lujinxingia litoralis gen. nov., sp. nov. and Lujinxingia sediminis gen. nov., sp. nov., new members in the order Bradymonadales, isolated from coastal sediment.</title>
        <authorList>
            <person name="Li C.-M."/>
        </authorList>
    </citation>
    <scope>NUCLEOTIDE SEQUENCE [LARGE SCALE GENOMIC DNA]</scope>
    <source>
        <strain evidence="4 5">SEH01</strain>
    </source>
</reference>
<dbReference type="EMBL" id="SADD01000002">
    <property type="protein sequence ID" value="RVU46815.1"/>
    <property type="molecule type" value="Genomic_DNA"/>
</dbReference>
<feature type="compositionally biased region" description="Low complexity" evidence="3">
    <location>
        <begin position="488"/>
        <end position="497"/>
    </location>
</feature>
<evidence type="ECO:0000313" key="4">
    <source>
        <dbReference type="EMBL" id="RVU46815.1"/>
    </source>
</evidence>
<comment type="caution">
    <text evidence="4">The sequence shown here is derived from an EMBL/GenBank/DDBJ whole genome shotgun (WGS) entry which is preliminary data.</text>
</comment>
<dbReference type="Gene3D" id="1.25.40.10">
    <property type="entry name" value="Tetratricopeptide repeat domain"/>
    <property type="match status" value="2"/>
</dbReference>
<dbReference type="PANTHER" id="PTHR44858">
    <property type="entry name" value="TETRATRICOPEPTIDE REPEAT PROTEIN 6"/>
    <property type="match status" value="1"/>
</dbReference>
<organism evidence="4 5">
    <name type="scientific">Lujinxingia sediminis</name>
    <dbReference type="NCBI Taxonomy" id="2480984"/>
    <lineage>
        <taxon>Bacteria</taxon>
        <taxon>Deltaproteobacteria</taxon>
        <taxon>Bradymonadales</taxon>
        <taxon>Lujinxingiaceae</taxon>
        <taxon>Lujinxingia</taxon>
    </lineage>
</organism>
<protein>
    <submittedName>
        <fullName evidence="4">Tetratricopeptide repeat protein</fullName>
    </submittedName>
</protein>
<dbReference type="InterPro" id="IPR011990">
    <property type="entry name" value="TPR-like_helical_dom_sf"/>
</dbReference>
<evidence type="ECO:0000313" key="5">
    <source>
        <dbReference type="Proteomes" id="UP000282926"/>
    </source>
</evidence>
<dbReference type="InterPro" id="IPR019734">
    <property type="entry name" value="TPR_rpt"/>
</dbReference>
<dbReference type="Pfam" id="PF14559">
    <property type="entry name" value="TPR_19"/>
    <property type="match status" value="1"/>
</dbReference>
<proteinExistence type="predicted"/>
<keyword evidence="5" id="KW-1185">Reference proteome</keyword>
<gene>
    <name evidence="4" type="ORF">EA187_06680</name>
</gene>
<dbReference type="InterPro" id="IPR050498">
    <property type="entry name" value="Ycf3"/>
</dbReference>
<dbReference type="Proteomes" id="UP000282926">
    <property type="component" value="Unassembled WGS sequence"/>
</dbReference>
<name>A0ABY0CUS2_9DELT</name>
<dbReference type="SUPFAM" id="SSF48452">
    <property type="entry name" value="TPR-like"/>
    <property type="match status" value="2"/>
</dbReference>
<keyword evidence="2" id="KW-0802">TPR repeat</keyword>